<sequence length="216" mass="22687">MAITYTDRNAKVILQSSGRFKAVMLEAVKEGDLLSWYVTDASSAMQFADQSDSQAADGIACENGAAGETIRVAKHALVKAPDTPVGAAGVVTQTYFGASTDFLGEKVYLGESGKPSSTQGTTFRQVVGRLVARDKILFELAPTVGGVITETLAGATANDAWKLNITDATTNSSGYTRALYINTSVDAQYLVLQSHLTLTDERVFTAGTALTGTDSG</sequence>
<name>A0A0F9JDG6_9ZZZZ</name>
<evidence type="ECO:0000313" key="1">
    <source>
        <dbReference type="EMBL" id="KKM03851.1"/>
    </source>
</evidence>
<accession>A0A0F9JDG6</accession>
<gene>
    <name evidence="1" type="ORF">LCGC14_1770250</name>
</gene>
<comment type="caution">
    <text evidence="1">The sequence shown here is derived from an EMBL/GenBank/DDBJ whole genome shotgun (WGS) entry which is preliminary data.</text>
</comment>
<dbReference type="AlphaFoldDB" id="A0A0F9JDG6"/>
<organism evidence="1">
    <name type="scientific">marine sediment metagenome</name>
    <dbReference type="NCBI Taxonomy" id="412755"/>
    <lineage>
        <taxon>unclassified sequences</taxon>
        <taxon>metagenomes</taxon>
        <taxon>ecological metagenomes</taxon>
    </lineage>
</organism>
<proteinExistence type="predicted"/>
<reference evidence="1" key="1">
    <citation type="journal article" date="2015" name="Nature">
        <title>Complex archaea that bridge the gap between prokaryotes and eukaryotes.</title>
        <authorList>
            <person name="Spang A."/>
            <person name="Saw J.H."/>
            <person name="Jorgensen S.L."/>
            <person name="Zaremba-Niedzwiedzka K."/>
            <person name="Martijn J."/>
            <person name="Lind A.E."/>
            <person name="van Eijk R."/>
            <person name="Schleper C."/>
            <person name="Guy L."/>
            <person name="Ettema T.J."/>
        </authorList>
    </citation>
    <scope>NUCLEOTIDE SEQUENCE</scope>
</reference>
<protein>
    <submittedName>
        <fullName evidence="1">Uncharacterized protein</fullName>
    </submittedName>
</protein>
<feature type="non-terminal residue" evidence="1">
    <location>
        <position position="216"/>
    </location>
</feature>
<dbReference type="EMBL" id="LAZR01016588">
    <property type="protein sequence ID" value="KKM03851.1"/>
    <property type="molecule type" value="Genomic_DNA"/>
</dbReference>